<comment type="caution">
    <text evidence="2">The sequence shown here is derived from an EMBL/GenBank/DDBJ whole genome shotgun (WGS) entry which is preliminary data.</text>
</comment>
<accession>A0A4U5MX66</accession>
<dbReference type="EMBL" id="AZBU02000006">
    <property type="protein sequence ID" value="TKR73983.1"/>
    <property type="molecule type" value="Genomic_DNA"/>
</dbReference>
<sequence>MAALLAKKAFNLKFGFEDRPKNLFGIPKANFTFSKGKKKYESTGTGAEIRFFHVLSEHFTTVRLKHLGDWTTFHRLRQIAPQDVPVNQLQTTKDWLNYFPEACNIDLEAILVIGKIVLLQTHVSNVIRDLKNRGASSGGVQIPASATTAEETSDLPVHIWSLATLTAAGRTEESIGSDGGILDRNGSERSDNFDENRRQEDGGNVEDTGRNIGTDAIGGFRANRRKDIWNNRSKVVKTGPSESLEE</sequence>
<evidence type="ECO:0000313" key="2">
    <source>
        <dbReference type="EMBL" id="TKR73983.1"/>
    </source>
</evidence>
<feature type="region of interest" description="Disordered" evidence="1">
    <location>
        <begin position="171"/>
        <end position="217"/>
    </location>
</feature>
<protein>
    <submittedName>
        <fullName evidence="2">Uncharacterized protein</fullName>
    </submittedName>
</protein>
<keyword evidence="3" id="KW-1185">Reference proteome</keyword>
<evidence type="ECO:0000313" key="3">
    <source>
        <dbReference type="Proteomes" id="UP000298663"/>
    </source>
</evidence>
<organism evidence="2 3">
    <name type="scientific">Steinernema carpocapsae</name>
    <name type="common">Entomopathogenic nematode</name>
    <dbReference type="NCBI Taxonomy" id="34508"/>
    <lineage>
        <taxon>Eukaryota</taxon>
        <taxon>Metazoa</taxon>
        <taxon>Ecdysozoa</taxon>
        <taxon>Nematoda</taxon>
        <taxon>Chromadorea</taxon>
        <taxon>Rhabditida</taxon>
        <taxon>Tylenchina</taxon>
        <taxon>Panagrolaimomorpha</taxon>
        <taxon>Strongyloidoidea</taxon>
        <taxon>Steinernematidae</taxon>
        <taxon>Steinernema</taxon>
    </lineage>
</organism>
<reference evidence="2 3" key="2">
    <citation type="journal article" date="2019" name="G3 (Bethesda)">
        <title>Hybrid Assembly of the Genome of the Entomopathogenic Nematode Steinernema carpocapsae Identifies the X-Chromosome.</title>
        <authorList>
            <person name="Serra L."/>
            <person name="Macchietto M."/>
            <person name="Macias-Munoz A."/>
            <person name="McGill C.J."/>
            <person name="Rodriguez I.M."/>
            <person name="Rodriguez B."/>
            <person name="Murad R."/>
            <person name="Mortazavi A."/>
        </authorList>
    </citation>
    <scope>NUCLEOTIDE SEQUENCE [LARGE SCALE GENOMIC DNA]</scope>
    <source>
        <strain evidence="2 3">ALL</strain>
    </source>
</reference>
<dbReference type="Proteomes" id="UP000298663">
    <property type="component" value="Unassembled WGS sequence"/>
</dbReference>
<name>A0A4U5MX66_STECR</name>
<reference evidence="2 3" key="1">
    <citation type="journal article" date="2015" name="Genome Biol.">
        <title>Comparative genomics of Steinernema reveals deeply conserved gene regulatory networks.</title>
        <authorList>
            <person name="Dillman A.R."/>
            <person name="Macchietto M."/>
            <person name="Porter C.F."/>
            <person name="Rogers A."/>
            <person name="Williams B."/>
            <person name="Antoshechkin I."/>
            <person name="Lee M.M."/>
            <person name="Goodwin Z."/>
            <person name="Lu X."/>
            <person name="Lewis E.E."/>
            <person name="Goodrich-Blair H."/>
            <person name="Stock S.P."/>
            <person name="Adams B.J."/>
            <person name="Sternberg P.W."/>
            <person name="Mortazavi A."/>
        </authorList>
    </citation>
    <scope>NUCLEOTIDE SEQUENCE [LARGE SCALE GENOMIC DNA]</scope>
    <source>
        <strain evidence="2 3">ALL</strain>
    </source>
</reference>
<dbReference type="AlphaFoldDB" id="A0A4U5MX66"/>
<gene>
    <name evidence="2" type="ORF">L596_021218</name>
</gene>
<feature type="compositionally biased region" description="Basic and acidic residues" evidence="1">
    <location>
        <begin position="185"/>
        <end position="201"/>
    </location>
</feature>
<proteinExistence type="predicted"/>
<evidence type="ECO:0000256" key="1">
    <source>
        <dbReference type="SAM" id="MobiDB-lite"/>
    </source>
</evidence>